<dbReference type="RefSeq" id="WP_219001016.1">
    <property type="nucleotide sequence ID" value="NZ_CP079194.1"/>
</dbReference>
<feature type="transmembrane region" description="Helical" evidence="1">
    <location>
        <begin position="48"/>
        <end position="65"/>
    </location>
</feature>
<dbReference type="KEGG" id="gce:KYE46_12870"/>
<feature type="transmembrane region" description="Helical" evidence="1">
    <location>
        <begin position="6"/>
        <end position="27"/>
    </location>
</feature>
<evidence type="ECO:0000313" key="3">
    <source>
        <dbReference type="Proteomes" id="UP000825009"/>
    </source>
</evidence>
<keyword evidence="3" id="KW-1185">Reference proteome</keyword>
<accession>A0A8F6TUB2</accession>
<reference evidence="2 3" key="1">
    <citation type="submission" date="2021-07" db="EMBL/GenBank/DDBJ databases">
        <title>A novel Jannaschia species isolated from marine dinoflagellate Ceratoperidinium margalefii.</title>
        <authorList>
            <person name="Jiang Y."/>
            <person name="Li Z."/>
        </authorList>
    </citation>
    <scope>NUCLEOTIDE SEQUENCE [LARGE SCALE GENOMIC DNA]</scope>
    <source>
        <strain evidence="2 3">J12C1-MA-4</strain>
    </source>
</reference>
<keyword evidence="1" id="KW-0812">Transmembrane</keyword>
<name>A0A8F6TUB2_9RHOB</name>
<organism evidence="2 3">
    <name type="scientific">Gymnodinialimonas ceratoperidinii</name>
    <dbReference type="NCBI Taxonomy" id="2856823"/>
    <lineage>
        <taxon>Bacteria</taxon>
        <taxon>Pseudomonadati</taxon>
        <taxon>Pseudomonadota</taxon>
        <taxon>Alphaproteobacteria</taxon>
        <taxon>Rhodobacterales</taxon>
        <taxon>Paracoccaceae</taxon>
        <taxon>Gymnodinialimonas</taxon>
    </lineage>
</organism>
<gene>
    <name evidence="2" type="ORF">KYE46_12870</name>
</gene>
<feature type="transmembrane region" description="Helical" evidence="1">
    <location>
        <begin position="71"/>
        <end position="91"/>
    </location>
</feature>
<keyword evidence="1" id="KW-1133">Transmembrane helix</keyword>
<feature type="transmembrane region" description="Helical" evidence="1">
    <location>
        <begin position="103"/>
        <end position="122"/>
    </location>
</feature>
<proteinExistence type="predicted"/>
<evidence type="ECO:0000256" key="1">
    <source>
        <dbReference type="SAM" id="Phobius"/>
    </source>
</evidence>
<keyword evidence="1" id="KW-0472">Membrane</keyword>
<dbReference type="EMBL" id="CP079194">
    <property type="protein sequence ID" value="QXT38820.1"/>
    <property type="molecule type" value="Genomic_DNA"/>
</dbReference>
<dbReference type="AlphaFoldDB" id="A0A8F6TUB2"/>
<evidence type="ECO:0000313" key="2">
    <source>
        <dbReference type="EMBL" id="QXT38820.1"/>
    </source>
</evidence>
<dbReference type="Proteomes" id="UP000825009">
    <property type="component" value="Chromosome"/>
</dbReference>
<sequence length="123" mass="13160">MTPIALIEALATLLWSYAALTALVWALHLRREDQGAHVPAMTELLSHLVPAMIILVVVVLVGALIGLPSVVAFIALLFPAGLAYGFHMALTDLRDTPTGRQDLPRLALSLGLAAVVITFRQLT</sequence>
<protein>
    <submittedName>
        <fullName evidence="2">Uncharacterized protein</fullName>
    </submittedName>
</protein>